<gene>
    <name evidence="1" type="ORF">SAMN04487864_101138</name>
</gene>
<evidence type="ECO:0000313" key="2">
    <source>
        <dbReference type="Proteomes" id="UP000198943"/>
    </source>
</evidence>
<dbReference type="AlphaFoldDB" id="A0A1G6HPH2"/>
<evidence type="ECO:0000313" key="1">
    <source>
        <dbReference type="EMBL" id="SDB96043.1"/>
    </source>
</evidence>
<name>A0A1G6HPH2_9FIRM</name>
<dbReference type="OrthoDB" id="1822654at2"/>
<protein>
    <submittedName>
        <fullName evidence="1">Uncharacterized protein</fullName>
    </submittedName>
</protein>
<accession>A0A1G6HPH2</accession>
<sequence>MTEKNQLDSTCGISDDELTRRFEESIRIDEEIKRVKGTPVARYDAKEKKAYLLYPDGRIQYV</sequence>
<proteinExistence type="predicted"/>
<dbReference type="Proteomes" id="UP000198943">
    <property type="component" value="Unassembled WGS sequence"/>
</dbReference>
<dbReference type="EMBL" id="FMYW01000001">
    <property type="protein sequence ID" value="SDB96043.1"/>
    <property type="molecule type" value="Genomic_DNA"/>
</dbReference>
<dbReference type="RefSeq" id="WP_093728919.1">
    <property type="nucleotide sequence ID" value="NZ_FMYW01000001.1"/>
</dbReference>
<keyword evidence="2" id="KW-1185">Reference proteome</keyword>
<reference evidence="2" key="1">
    <citation type="submission" date="2016-10" db="EMBL/GenBank/DDBJ databases">
        <authorList>
            <person name="Varghese N."/>
            <person name="Submissions S."/>
        </authorList>
    </citation>
    <scope>NUCLEOTIDE SEQUENCE [LARGE SCALE GENOMIC DNA]</scope>
    <source>
        <strain evidence="2">DSM 11005</strain>
    </source>
</reference>
<organism evidence="1 2">
    <name type="scientific">Succiniclasticum ruminis</name>
    <dbReference type="NCBI Taxonomy" id="40841"/>
    <lineage>
        <taxon>Bacteria</taxon>
        <taxon>Bacillati</taxon>
        <taxon>Bacillota</taxon>
        <taxon>Negativicutes</taxon>
        <taxon>Acidaminococcales</taxon>
        <taxon>Acidaminococcaceae</taxon>
        <taxon>Succiniclasticum</taxon>
    </lineage>
</organism>